<reference evidence="2" key="1">
    <citation type="submission" date="2014-08" db="EMBL/GenBank/DDBJ databases">
        <authorList>
            <person name="Moulin L."/>
        </authorList>
    </citation>
    <scope>NUCLEOTIDE SEQUENCE [LARGE SCALE GENOMIC DNA]</scope>
</reference>
<gene>
    <name evidence="1" type="ORF">MPL3356_260028</name>
</gene>
<accession>A0A090DTW2</accession>
<proteinExistence type="predicted"/>
<evidence type="ECO:0000313" key="1">
    <source>
        <dbReference type="EMBL" id="CDX18106.1"/>
    </source>
</evidence>
<dbReference type="AlphaFoldDB" id="A0A090DTW2"/>
<protein>
    <submittedName>
        <fullName evidence="1">Uncharacterized protein</fullName>
    </submittedName>
</protein>
<organism evidence="1 2">
    <name type="scientific">Mesorhizobium plurifarium</name>
    <dbReference type="NCBI Taxonomy" id="69974"/>
    <lineage>
        <taxon>Bacteria</taxon>
        <taxon>Pseudomonadati</taxon>
        <taxon>Pseudomonadota</taxon>
        <taxon>Alphaproteobacteria</taxon>
        <taxon>Hyphomicrobiales</taxon>
        <taxon>Phyllobacteriaceae</taxon>
        <taxon>Mesorhizobium</taxon>
    </lineage>
</organism>
<name>A0A090DTW2_MESPL</name>
<sequence length="61" mass="7142">MVTVQEKLVSTPARGWFFTLVREFVRFSGRRRGYIDVRELSEHLQRDMGFLDGNDPRGPSQ</sequence>
<dbReference type="Proteomes" id="UP000045285">
    <property type="component" value="Unassembled WGS sequence"/>
</dbReference>
<keyword evidence="2" id="KW-1185">Reference proteome</keyword>
<dbReference type="EMBL" id="CCMZ01000019">
    <property type="protein sequence ID" value="CDX18106.1"/>
    <property type="molecule type" value="Genomic_DNA"/>
</dbReference>
<evidence type="ECO:0000313" key="2">
    <source>
        <dbReference type="Proteomes" id="UP000045285"/>
    </source>
</evidence>